<sequence length="41" mass="4576">MALTFVGANAAAQNYEYDLPIKEHIFENGLKLLVIERPGDN</sequence>
<dbReference type="EMBL" id="UINC01151504">
    <property type="protein sequence ID" value="SVD45150.1"/>
    <property type="molecule type" value="Genomic_DNA"/>
</dbReference>
<accession>A0A382VFH2</accession>
<dbReference type="AlphaFoldDB" id="A0A382VFH2"/>
<evidence type="ECO:0000313" key="1">
    <source>
        <dbReference type="EMBL" id="SVD45150.1"/>
    </source>
</evidence>
<gene>
    <name evidence="1" type="ORF">METZ01_LOCUS398004</name>
</gene>
<name>A0A382VFH2_9ZZZZ</name>
<proteinExistence type="predicted"/>
<protein>
    <submittedName>
        <fullName evidence="1">Uncharacterized protein</fullName>
    </submittedName>
</protein>
<organism evidence="1">
    <name type="scientific">marine metagenome</name>
    <dbReference type="NCBI Taxonomy" id="408172"/>
    <lineage>
        <taxon>unclassified sequences</taxon>
        <taxon>metagenomes</taxon>
        <taxon>ecological metagenomes</taxon>
    </lineage>
</organism>
<feature type="non-terminal residue" evidence="1">
    <location>
        <position position="41"/>
    </location>
</feature>
<reference evidence="1" key="1">
    <citation type="submission" date="2018-05" db="EMBL/GenBank/DDBJ databases">
        <authorList>
            <person name="Lanie J.A."/>
            <person name="Ng W.-L."/>
            <person name="Kazmierczak K.M."/>
            <person name="Andrzejewski T.M."/>
            <person name="Davidsen T.M."/>
            <person name="Wayne K.J."/>
            <person name="Tettelin H."/>
            <person name="Glass J.I."/>
            <person name="Rusch D."/>
            <person name="Podicherti R."/>
            <person name="Tsui H.-C.T."/>
            <person name="Winkler M.E."/>
        </authorList>
    </citation>
    <scope>NUCLEOTIDE SEQUENCE</scope>
</reference>